<reference evidence="2 3" key="1">
    <citation type="submission" date="2014-04" db="EMBL/GenBank/DDBJ databases">
        <authorList>
            <consortium name="DOE Joint Genome Institute"/>
            <person name="Kuo A."/>
            <person name="Kohler A."/>
            <person name="Costa M.D."/>
            <person name="Nagy L.G."/>
            <person name="Floudas D."/>
            <person name="Copeland A."/>
            <person name="Barry K.W."/>
            <person name="Cichocki N."/>
            <person name="Veneault-Fourrey C."/>
            <person name="LaButti K."/>
            <person name="Lindquist E.A."/>
            <person name="Lipzen A."/>
            <person name="Lundell T."/>
            <person name="Morin E."/>
            <person name="Murat C."/>
            <person name="Sun H."/>
            <person name="Tunlid A."/>
            <person name="Henrissat B."/>
            <person name="Grigoriev I.V."/>
            <person name="Hibbett D.S."/>
            <person name="Martin F."/>
            <person name="Nordberg H.P."/>
            <person name="Cantor M.N."/>
            <person name="Hua S.X."/>
        </authorList>
    </citation>
    <scope>NUCLEOTIDE SEQUENCE [LARGE SCALE GENOMIC DNA]</scope>
    <source>
        <strain evidence="2 3">441</strain>
    </source>
</reference>
<evidence type="ECO:0000313" key="3">
    <source>
        <dbReference type="Proteomes" id="UP000054018"/>
    </source>
</evidence>
<accession>A0A0D0A6G2</accession>
<dbReference type="HOGENOM" id="CLU_2172049_0_0_1"/>
<sequence>MAAFASLLLLSRLLSSSEASLFALSLPRSLPFSGVSSKVTLGFLTWVRRAFNVDPTSLPSSRSLTPISLPSRGVNGGPPLLDSPVELGAGLSPRTELLATNGRCGINCDP</sequence>
<proteinExistence type="predicted"/>
<evidence type="ECO:0000313" key="2">
    <source>
        <dbReference type="EMBL" id="KIK29987.1"/>
    </source>
</evidence>
<gene>
    <name evidence="2" type="ORF">PISMIDRAFT_671996</name>
</gene>
<evidence type="ECO:0000256" key="1">
    <source>
        <dbReference type="SAM" id="SignalP"/>
    </source>
</evidence>
<feature type="signal peptide" evidence="1">
    <location>
        <begin position="1"/>
        <end position="19"/>
    </location>
</feature>
<reference evidence="3" key="2">
    <citation type="submission" date="2015-01" db="EMBL/GenBank/DDBJ databases">
        <title>Evolutionary Origins and Diversification of the Mycorrhizal Mutualists.</title>
        <authorList>
            <consortium name="DOE Joint Genome Institute"/>
            <consortium name="Mycorrhizal Genomics Consortium"/>
            <person name="Kohler A."/>
            <person name="Kuo A."/>
            <person name="Nagy L.G."/>
            <person name="Floudas D."/>
            <person name="Copeland A."/>
            <person name="Barry K.W."/>
            <person name="Cichocki N."/>
            <person name="Veneault-Fourrey C."/>
            <person name="LaButti K."/>
            <person name="Lindquist E.A."/>
            <person name="Lipzen A."/>
            <person name="Lundell T."/>
            <person name="Morin E."/>
            <person name="Murat C."/>
            <person name="Riley R."/>
            <person name="Ohm R."/>
            <person name="Sun H."/>
            <person name="Tunlid A."/>
            <person name="Henrissat B."/>
            <person name="Grigoriev I.V."/>
            <person name="Hibbett D.S."/>
            <person name="Martin F."/>
        </authorList>
    </citation>
    <scope>NUCLEOTIDE SEQUENCE [LARGE SCALE GENOMIC DNA]</scope>
    <source>
        <strain evidence="3">441</strain>
    </source>
</reference>
<protein>
    <recommendedName>
        <fullName evidence="4">Secreted protein</fullName>
    </recommendedName>
</protein>
<dbReference type="EMBL" id="KN833688">
    <property type="protein sequence ID" value="KIK29987.1"/>
    <property type="molecule type" value="Genomic_DNA"/>
</dbReference>
<feature type="chain" id="PRO_5002223939" description="Secreted protein" evidence="1">
    <location>
        <begin position="20"/>
        <end position="110"/>
    </location>
</feature>
<name>A0A0D0A6G2_9AGAM</name>
<dbReference type="Proteomes" id="UP000054018">
    <property type="component" value="Unassembled WGS sequence"/>
</dbReference>
<keyword evidence="3" id="KW-1185">Reference proteome</keyword>
<evidence type="ECO:0008006" key="4">
    <source>
        <dbReference type="Google" id="ProtNLM"/>
    </source>
</evidence>
<organism evidence="2 3">
    <name type="scientific">Pisolithus microcarpus 441</name>
    <dbReference type="NCBI Taxonomy" id="765257"/>
    <lineage>
        <taxon>Eukaryota</taxon>
        <taxon>Fungi</taxon>
        <taxon>Dikarya</taxon>
        <taxon>Basidiomycota</taxon>
        <taxon>Agaricomycotina</taxon>
        <taxon>Agaricomycetes</taxon>
        <taxon>Agaricomycetidae</taxon>
        <taxon>Boletales</taxon>
        <taxon>Sclerodermatineae</taxon>
        <taxon>Pisolithaceae</taxon>
        <taxon>Pisolithus</taxon>
    </lineage>
</organism>
<keyword evidence="1" id="KW-0732">Signal</keyword>
<dbReference type="AlphaFoldDB" id="A0A0D0A6G2"/>